<feature type="compositionally biased region" description="Low complexity" evidence="1">
    <location>
        <begin position="63"/>
        <end position="73"/>
    </location>
</feature>
<protein>
    <submittedName>
        <fullName evidence="3">Uncharacterized protein</fullName>
    </submittedName>
</protein>
<organism evidence="3 5">
    <name type="scientific">Ferrovum myxofaciens</name>
    <dbReference type="NCBI Taxonomy" id="416213"/>
    <lineage>
        <taxon>Bacteria</taxon>
        <taxon>Pseudomonadati</taxon>
        <taxon>Pseudomonadota</taxon>
        <taxon>Betaproteobacteria</taxon>
        <taxon>Ferrovales</taxon>
        <taxon>Ferrovaceae</taxon>
        <taxon>Ferrovum</taxon>
    </lineage>
</organism>
<reference evidence="4" key="2">
    <citation type="submission" date="2021-02" db="EMBL/GenBank/DDBJ databases">
        <title>Comparative genomics of Ferrovum myxofaciens strains, predominant extremophile bacteria forming large biofilm stalactites in acid mine ecosystems.</title>
        <authorList>
            <person name="Burkartova K."/>
            <person name="Ridl J."/>
            <person name="Pajer P."/>
            <person name="Falteisek L."/>
        </authorList>
    </citation>
    <scope>NUCLEOTIDE SEQUENCE</scope>
    <source>
        <strain evidence="4">MI1III</strain>
    </source>
</reference>
<feature type="signal peptide" evidence="2">
    <location>
        <begin position="1"/>
        <end position="18"/>
    </location>
</feature>
<keyword evidence="2" id="KW-0732">Signal</keyword>
<gene>
    <name evidence="3" type="ORF">FEMY_07840</name>
    <name evidence="4" type="ORF">JZL65_09240</name>
</gene>
<evidence type="ECO:0000256" key="2">
    <source>
        <dbReference type="SAM" id="SignalP"/>
    </source>
</evidence>
<proteinExistence type="predicted"/>
<evidence type="ECO:0000313" key="3">
    <source>
        <dbReference type="EMBL" id="KXW58756.1"/>
    </source>
</evidence>
<feature type="chain" id="PRO_5036577475" evidence="2">
    <location>
        <begin position="19"/>
        <end position="73"/>
    </location>
</feature>
<keyword evidence="5" id="KW-1185">Reference proteome</keyword>
<feature type="region of interest" description="Disordered" evidence="1">
    <location>
        <begin position="50"/>
        <end position="73"/>
    </location>
</feature>
<dbReference type="AlphaFoldDB" id="A0A859AA12"/>
<dbReference type="PROSITE" id="PS51257">
    <property type="entry name" value="PROKAR_LIPOPROTEIN"/>
    <property type="match status" value="1"/>
</dbReference>
<evidence type="ECO:0000256" key="1">
    <source>
        <dbReference type="SAM" id="MobiDB-lite"/>
    </source>
</evidence>
<name>A0A859AA12_9PROT</name>
<sequence>MMKRLVIGVVLLSAGILGGCSDSSVPSAAQQSEASVEARIKPVGEVAMALPSPSPPANGISSPPVVTPTAPTP</sequence>
<accession>A0A859AA12</accession>
<dbReference type="PATRIC" id="fig|1789004.3.peg.793"/>
<evidence type="ECO:0000313" key="4">
    <source>
        <dbReference type="EMBL" id="QWY76682.1"/>
    </source>
</evidence>
<dbReference type="EMBL" id="LRRD01000011">
    <property type="protein sequence ID" value="KXW58756.1"/>
    <property type="molecule type" value="Genomic_DNA"/>
</dbReference>
<dbReference type="Proteomes" id="UP000075653">
    <property type="component" value="Unassembled WGS sequence"/>
</dbReference>
<evidence type="ECO:0000313" key="5">
    <source>
        <dbReference type="Proteomes" id="UP000075653"/>
    </source>
</evidence>
<dbReference type="Proteomes" id="UP000683551">
    <property type="component" value="Chromosome"/>
</dbReference>
<dbReference type="RefSeq" id="WP_062187708.1">
    <property type="nucleotide sequence ID" value="NZ_CP053675.1"/>
</dbReference>
<dbReference type="EMBL" id="CP071137">
    <property type="protein sequence ID" value="QWY76682.1"/>
    <property type="molecule type" value="Genomic_DNA"/>
</dbReference>
<accession>A0A149W013</accession>
<reference evidence="3 5" key="1">
    <citation type="submission" date="2016-01" db="EMBL/GenBank/DDBJ databases">
        <title>Genome sequence of the acidophilic iron oxidising Ferrovum strain Z-31.</title>
        <authorList>
            <person name="Poehlein A."/>
            <person name="Ullrich S.R."/>
            <person name="Schloemann M."/>
            <person name="Muehling M."/>
            <person name="Daniel R."/>
        </authorList>
    </citation>
    <scope>NUCLEOTIDE SEQUENCE [LARGE SCALE GENOMIC DNA]</scope>
    <source>
        <strain evidence="3 5">Z-31</strain>
    </source>
</reference>